<reference evidence="1" key="1">
    <citation type="submission" date="2023-08" db="EMBL/GenBank/DDBJ databases">
        <title>Veillonella_parvula_DSM 2007_complete_genome_hifiasm_Zymo_Research_D6332.</title>
        <authorList>
            <person name="Damerum A."/>
        </authorList>
    </citation>
    <scope>NUCLEOTIDE SEQUENCE</scope>
    <source>
        <strain evidence="1">DSM 2007</strain>
    </source>
</reference>
<sequence length="51" mass="5978">MSAAKMCRPMDNPKETRITVRLDSEANKILNKYCDENKCQKQMQSERLSKD</sequence>
<evidence type="ECO:0008006" key="3">
    <source>
        <dbReference type="Google" id="ProtNLM"/>
    </source>
</evidence>
<gene>
    <name evidence="1" type="ORF">RDV51_01705</name>
</gene>
<dbReference type="RefSeq" id="WP_211205471.1">
    <property type="nucleotide sequence ID" value="NZ_CP133463.1"/>
</dbReference>
<dbReference type="Proteomes" id="UP001228955">
    <property type="component" value="Chromosome"/>
</dbReference>
<protein>
    <recommendedName>
        <fullName evidence="3">CopG family transcriptional regulator</fullName>
    </recommendedName>
</protein>
<organism evidence="1 2">
    <name type="scientific">Veillonella parvula</name>
    <name type="common">Staphylococcus parvulus</name>
    <dbReference type="NCBI Taxonomy" id="29466"/>
    <lineage>
        <taxon>Bacteria</taxon>
        <taxon>Bacillati</taxon>
        <taxon>Bacillota</taxon>
        <taxon>Negativicutes</taxon>
        <taxon>Veillonellales</taxon>
        <taxon>Veillonellaceae</taxon>
        <taxon>Veillonella</taxon>
    </lineage>
</organism>
<evidence type="ECO:0000313" key="1">
    <source>
        <dbReference type="EMBL" id="WMS20079.1"/>
    </source>
</evidence>
<proteinExistence type="predicted"/>
<evidence type="ECO:0000313" key="2">
    <source>
        <dbReference type="Proteomes" id="UP001228955"/>
    </source>
</evidence>
<dbReference type="EMBL" id="CP133463">
    <property type="protein sequence ID" value="WMS20079.1"/>
    <property type="molecule type" value="Genomic_DNA"/>
</dbReference>
<name>A0AB38YPS4_VEIPA</name>
<accession>A0AB38YPS4</accession>
<dbReference type="AlphaFoldDB" id="A0AB38YPS4"/>